<evidence type="ECO:0000313" key="1">
    <source>
        <dbReference type="EMBL" id="WNL50233.1"/>
    </source>
</evidence>
<accession>A0AA96IY05</accession>
<name>A0AA96IY05_9VIRU</name>
<dbReference type="EMBL" id="OR343189">
    <property type="protein sequence ID" value="WNL50233.1"/>
    <property type="molecule type" value="Genomic_DNA"/>
</dbReference>
<proteinExistence type="predicted"/>
<gene>
    <name evidence="1" type="ORF">MarDSR_194</name>
</gene>
<protein>
    <submittedName>
        <fullName evidence="1">Uncharacterized protein</fullName>
    </submittedName>
</protein>
<reference evidence="1" key="1">
    <citation type="submission" date="2023-07" db="EMBL/GenBank/DDBJ databases">
        <authorList>
            <person name="Xia Y."/>
        </authorList>
    </citation>
    <scope>NUCLEOTIDE SEQUENCE</scope>
    <source>
        <strain evidence="1">E</strain>
    </source>
</reference>
<organism evidence="1">
    <name type="scientific">Marseillevirus sp</name>
    <dbReference type="NCBI Taxonomy" id="2809551"/>
    <lineage>
        <taxon>Viruses</taxon>
        <taxon>Varidnaviria</taxon>
        <taxon>Bamfordvirae</taxon>
        <taxon>Nucleocytoviricota</taxon>
        <taxon>Megaviricetes</taxon>
        <taxon>Pimascovirales</taxon>
        <taxon>Pimascovirales incertae sedis</taxon>
        <taxon>Marseilleviridae</taxon>
        <taxon>Marseillevirus</taxon>
    </lineage>
</organism>
<sequence length="177" mass="20092">MQKFLKPREAVSLSICVSEFPDPEDYVCVEDNIAEILPLTFSRARVLPDGSKHGKEFATCEFRGGRLYLTKEWKLGVLSGSWTCSERIGKGEELKGEFFEGTPSKKFRLTAETSLNFEITGTEVVGVAEKDDQPFSISLSDVSKIQYFLVRYNNTMSRLIPFGRSICYLFRELGYVE</sequence>